<dbReference type="Proteomes" id="UP000275137">
    <property type="component" value="Unassembled WGS sequence"/>
</dbReference>
<comment type="caution">
    <text evidence="1">The sequence shown here is derived from an EMBL/GenBank/DDBJ whole genome shotgun (WGS) entry which is preliminary data.</text>
</comment>
<gene>
    <name evidence="1" type="ORF">ED236_00320</name>
</gene>
<name>A0A3N0V5I5_9PROT</name>
<proteinExistence type="predicted"/>
<sequence>MMTAGFNLIEQGLALQGACISHYHRSVAPDESHKKLLDEAERTGSTIWTNLTNHEVVISTSQPRGNWHRIYGSTP</sequence>
<protein>
    <submittedName>
        <fullName evidence="1">Uncharacterized protein</fullName>
    </submittedName>
</protein>
<evidence type="ECO:0000313" key="2">
    <source>
        <dbReference type="Proteomes" id="UP000275137"/>
    </source>
</evidence>
<reference evidence="1 2" key="1">
    <citation type="submission" date="2018-10" db="EMBL/GenBank/DDBJ databases">
        <authorList>
            <person name="Chen W.-M."/>
        </authorList>
    </citation>
    <scope>NUCLEOTIDE SEQUENCE [LARGE SCALE GENOMIC DNA]</scope>
    <source>
        <strain evidence="1 2">H-5</strain>
    </source>
</reference>
<dbReference type="AlphaFoldDB" id="A0A3N0V5I5"/>
<accession>A0A3N0V5I5</accession>
<dbReference type="EMBL" id="RJVP01000001">
    <property type="protein sequence ID" value="ROH87973.1"/>
    <property type="molecule type" value="Genomic_DNA"/>
</dbReference>
<keyword evidence="2" id="KW-1185">Reference proteome</keyword>
<organism evidence="1 2">
    <name type="scientific">Pseudomethylobacillus aquaticus</name>
    <dbReference type="NCBI Taxonomy" id="2676064"/>
    <lineage>
        <taxon>Bacteria</taxon>
        <taxon>Pseudomonadati</taxon>
        <taxon>Pseudomonadota</taxon>
        <taxon>Betaproteobacteria</taxon>
        <taxon>Nitrosomonadales</taxon>
        <taxon>Methylophilaceae</taxon>
        <taxon>Pseudomethylobacillus</taxon>
    </lineage>
</organism>
<evidence type="ECO:0000313" key="1">
    <source>
        <dbReference type="EMBL" id="ROH87973.1"/>
    </source>
</evidence>